<sequence>MKIFKKSPDLEFKINSVNADWCNIHFKESKKTKNLKNILTGISVTNDIVFYRELRENVEIF</sequence>
<dbReference type="EMBL" id="REGN01012352">
    <property type="protein sequence ID" value="RMZ95684.1"/>
    <property type="molecule type" value="Genomic_DNA"/>
</dbReference>
<evidence type="ECO:0000313" key="1">
    <source>
        <dbReference type="EMBL" id="RMZ95684.1"/>
    </source>
</evidence>
<dbReference type="Proteomes" id="UP000276133">
    <property type="component" value="Unassembled WGS sequence"/>
</dbReference>
<keyword evidence="2" id="KW-1185">Reference proteome</keyword>
<protein>
    <submittedName>
        <fullName evidence="1">Uncharacterized protein</fullName>
    </submittedName>
</protein>
<comment type="caution">
    <text evidence="1">The sequence shown here is derived from an EMBL/GenBank/DDBJ whole genome shotgun (WGS) entry which is preliminary data.</text>
</comment>
<dbReference type="AlphaFoldDB" id="A0A3M7PAE2"/>
<evidence type="ECO:0000313" key="2">
    <source>
        <dbReference type="Proteomes" id="UP000276133"/>
    </source>
</evidence>
<gene>
    <name evidence="1" type="ORF">BpHYR1_007700</name>
</gene>
<accession>A0A3M7PAE2</accession>
<proteinExistence type="predicted"/>
<organism evidence="1 2">
    <name type="scientific">Brachionus plicatilis</name>
    <name type="common">Marine rotifer</name>
    <name type="synonym">Brachionus muelleri</name>
    <dbReference type="NCBI Taxonomy" id="10195"/>
    <lineage>
        <taxon>Eukaryota</taxon>
        <taxon>Metazoa</taxon>
        <taxon>Spiralia</taxon>
        <taxon>Gnathifera</taxon>
        <taxon>Rotifera</taxon>
        <taxon>Eurotatoria</taxon>
        <taxon>Monogononta</taxon>
        <taxon>Pseudotrocha</taxon>
        <taxon>Ploima</taxon>
        <taxon>Brachionidae</taxon>
        <taxon>Brachionus</taxon>
    </lineage>
</organism>
<name>A0A3M7PAE2_BRAPC</name>
<reference evidence="1 2" key="1">
    <citation type="journal article" date="2018" name="Sci. Rep.">
        <title>Genomic signatures of local adaptation to the degree of environmental predictability in rotifers.</title>
        <authorList>
            <person name="Franch-Gras L."/>
            <person name="Hahn C."/>
            <person name="Garcia-Roger E.M."/>
            <person name="Carmona M.J."/>
            <person name="Serra M."/>
            <person name="Gomez A."/>
        </authorList>
    </citation>
    <scope>NUCLEOTIDE SEQUENCE [LARGE SCALE GENOMIC DNA]</scope>
    <source>
        <strain evidence="1">HYR1</strain>
    </source>
</reference>